<evidence type="ECO:0000313" key="4">
    <source>
        <dbReference type="EMBL" id="CBG40165.1"/>
    </source>
</evidence>
<proteinExistence type="predicted"/>
<dbReference type="RefSeq" id="WP_013023238.1">
    <property type="nucleotide sequence ID" value="NC_013949.1"/>
</dbReference>
<dbReference type="SUPFAM" id="SSF50978">
    <property type="entry name" value="WD40 repeat-like"/>
    <property type="match status" value="1"/>
</dbReference>
<keyword evidence="5" id="KW-1185">Reference proteome</keyword>
<dbReference type="PROSITE" id="PS50082">
    <property type="entry name" value="WD_REPEATS_2"/>
    <property type="match status" value="1"/>
</dbReference>
<dbReference type="AlphaFoldDB" id="D3UI42"/>
<name>D3UI42_HELM1</name>
<dbReference type="HOGENOM" id="CLU_023785_0_0_7"/>
<keyword evidence="2" id="KW-0677">Repeat</keyword>
<feature type="repeat" description="WD" evidence="3">
    <location>
        <begin position="97"/>
        <end position="138"/>
    </location>
</feature>
<dbReference type="InterPro" id="IPR050505">
    <property type="entry name" value="WDR55/POC1"/>
</dbReference>
<dbReference type="InterPro" id="IPR036322">
    <property type="entry name" value="WD40_repeat_dom_sf"/>
</dbReference>
<dbReference type="Pfam" id="PF00400">
    <property type="entry name" value="WD40"/>
    <property type="match status" value="1"/>
</dbReference>
<dbReference type="PANTHER" id="PTHR44019">
    <property type="entry name" value="WD REPEAT-CONTAINING PROTEIN 55"/>
    <property type="match status" value="1"/>
</dbReference>
<dbReference type="Proteomes" id="UP000001522">
    <property type="component" value="Chromosome"/>
</dbReference>
<dbReference type="STRING" id="679897.HMU09080"/>
<dbReference type="eggNOG" id="COG2319">
    <property type="taxonomic scope" value="Bacteria"/>
</dbReference>
<sequence length="706" mass="83103">MLQEKYNLKLLHTVLSLAHNRDYLLFADSHYGVYLYSIPEKKVLFGKRVSRDTTKHHMYSKAIACSDQGYIFIANAGDRLCNLCRVSENGFKIKAKIQWHKAKVNSVAFSQDSKLFAIGGEDGRVFLYTTSDAKFYAILPIQPEYISCMSFDSANHYFVFATFEKKILVFDLYSCTTLSEVDVPSVVESLVFFNHDKQILFVCKDGEVGVYDIFSNQTRNIKINYTWLNQCVLHRNEKYAYIAGRENKLLVYKIATNRIFLELTLPESGVSFMRLVGELLCICFISGRVIFLDSRYGYQEFEQLLLAKNYEEAKAFAEVNNVLLKLEDLYEKTRLENWSEVLKDILNLFINNEVDNALHVAEPYLEDPILEREFRYYFDEKEVILQFLQLIQKEKYTDVYAMANAKHGLRKLVLFAELERYFSSIFEACKNILEKDGVRGTVRVRKVLEPFMRVSEKREQIEFLLQNFLQYQNIQKAFKDNDYISCFALADKFIFLQKTKAYQKALQHCSNLLYHIKENMQSKKYEDLESEIAMLKRIPYFKDEAEGLIHFFLHQEEFKRDFDKQNYAACYELLERYPNLYACDAYFALEELVLNVLQKALDLAKHGNTSGVYHELEKFLTLEKWKRRIKTIFQIAYFYEIKYNNAQINPIDAHATLQQYIDFFGKTSEFRVLCEQKNLEQVFDEILERRTEMRYLETILVGAGHA</sequence>
<evidence type="ECO:0000313" key="5">
    <source>
        <dbReference type="Proteomes" id="UP000001522"/>
    </source>
</evidence>
<dbReference type="PANTHER" id="PTHR44019:SF8">
    <property type="entry name" value="POC1 CENTRIOLAR PROTEIN HOMOLOG"/>
    <property type="match status" value="1"/>
</dbReference>
<accession>D3UI42</accession>
<dbReference type="SMART" id="SM00320">
    <property type="entry name" value="WD40"/>
    <property type="match status" value="4"/>
</dbReference>
<evidence type="ECO:0000256" key="2">
    <source>
        <dbReference type="ARBA" id="ARBA00022737"/>
    </source>
</evidence>
<keyword evidence="1 3" id="KW-0853">WD repeat</keyword>
<dbReference type="Gene3D" id="2.130.10.10">
    <property type="entry name" value="YVTN repeat-like/Quinoprotein amine dehydrogenase"/>
    <property type="match status" value="1"/>
</dbReference>
<organism evidence="4 5">
    <name type="scientific">Helicobacter mustelae (strain ATCC 43772 / CCUG 25715 / CIP 103759 / LMG 18044 / NCTC 12198 / R85-136P)</name>
    <name type="common">Campylobacter mustelae</name>
    <dbReference type="NCBI Taxonomy" id="679897"/>
    <lineage>
        <taxon>Bacteria</taxon>
        <taxon>Pseudomonadati</taxon>
        <taxon>Campylobacterota</taxon>
        <taxon>Epsilonproteobacteria</taxon>
        <taxon>Campylobacterales</taxon>
        <taxon>Helicobacteraceae</taxon>
        <taxon>Helicobacter</taxon>
    </lineage>
</organism>
<evidence type="ECO:0000256" key="3">
    <source>
        <dbReference type="PROSITE-ProRule" id="PRU00221"/>
    </source>
</evidence>
<dbReference type="InterPro" id="IPR001680">
    <property type="entry name" value="WD40_rpt"/>
</dbReference>
<dbReference type="EMBL" id="FN555004">
    <property type="protein sequence ID" value="CBG40165.1"/>
    <property type="molecule type" value="Genomic_DNA"/>
</dbReference>
<gene>
    <name evidence="4" type="ordered locus">HMU09080</name>
</gene>
<dbReference type="KEGG" id="hms:HMU09080"/>
<protein>
    <submittedName>
        <fullName evidence="4">Uncharacterized protein</fullName>
    </submittedName>
</protein>
<reference evidence="4 5" key="1">
    <citation type="journal article" date="2010" name="BMC Genomics">
        <title>Comparative genomics and proteomics of Helicobacter mustelae, an ulcerogenic and carcinogenic gastric pathogen.</title>
        <authorList>
            <person name="O'Toole P.W."/>
            <person name="Snelling W.J."/>
            <person name="Canchaya C."/>
            <person name="Forde B.M."/>
            <person name="Hardie K.R."/>
            <person name="Josenhans C."/>
            <person name="Graham R.L.J."/>
            <person name="McMullan G."/>
            <person name="Parkhill J."/>
            <person name="Belda E."/>
            <person name="Bentley S.D."/>
        </authorList>
    </citation>
    <scope>NUCLEOTIDE SEQUENCE [LARGE SCALE GENOMIC DNA]</scope>
    <source>
        <strain evidence="5">ATCC 43772 / LMG 18044 / NCTC 12198 / 12198</strain>
    </source>
</reference>
<evidence type="ECO:0000256" key="1">
    <source>
        <dbReference type="ARBA" id="ARBA00022574"/>
    </source>
</evidence>
<dbReference type="InterPro" id="IPR015943">
    <property type="entry name" value="WD40/YVTN_repeat-like_dom_sf"/>
</dbReference>